<dbReference type="PANTHER" id="PTHR11575:SF6">
    <property type="entry name" value="2',3'-CYCLIC-NUCLEOTIDE 2'-PHOSPHODIESTERASE_3'-NUCLEOTIDASE"/>
    <property type="match status" value="1"/>
</dbReference>
<sequence>MIVSLPRHLLALLFGLLLSLPGAAQRLPLRLLLTTDVHMQLLDHDYTLDRPSPQFGLARTASLIEQARAEAPNHLLFDNGDLLQGSPLGDWLAHQGNWPPAQLHPAYRVLRALQVDAANLGNHEFDFGLPFLRRALQGVPFPVLSANLLDSRSGKPAFKPAVMLERRWRDEQGRVHRLRVGVIGLAPPRSVALLREQLLGRLRTQDAVTSARHWVRQLRRQGADLVLLLAHTGLEPAGQTARPLDDNVALALAELPGVDALLLGHAHGLFPSPAYAQHPGVDVEHGRIGKVPAVMAGRWGDHLGLIDLLLERRHGRWQVRESRSVLRPVWDAQQQRARAEPATWVAPLIQQEHEATRAWVQQPVAQSRVPLHTHFAQLLDSAALQLLNEAQLAQLDRELKGSRWEALPRLSAASPFKTTSLHGQAADIPVGPLALKHAVDLYPYQNRFKALKVNGAQLRDWLEMVAGQFRTIDPAGPAEQELLDPDYPSYNFDVIDGVRYAFDLTQRPRYTSYGQRRPDGGQRVALLEYQGQPVRPEQEFVVATNSYRAEGGGRFAALQGAEVVAEGRADSRQVLLDHMRQLGTVSTVPDQNWWIQPVPGTRLVFRGLAEAARHLEQTPGVNTLGQPEAGLQRFSLGGR</sequence>
<dbReference type="Pfam" id="PF02872">
    <property type="entry name" value="5_nucleotid_C"/>
    <property type="match status" value="1"/>
</dbReference>
<dbReference type="Gene3D" id="3.90.780.10">
    <property type="entry name" value="5'-Nucleotidase, C-terminal domain"/>
    <property type="match status" value="1"/>
</dbReference>
<organism evidence="5 6">
    <name type="scientific">Inhella proteolytica</name>
    <dbReference type="NCBI Taxonomy" id="2795029"/>
    <lineage>
        <taxon>Bacteria</taxon>
        <taxon>Pseudomonadati</taxon>
        <taxon>Pseudomonadota</taxon>
        <taxon>Betaproteobacteria</taxon>
        <taxon>Burkholderiales</taxon>
        <taxon>Sphaerotilaceae</taxon>
        <taxon>Inhella</taxon>
    </lineage>
</organism>
<keyword evidence="1" id="KW-0732">Signal</keyword>
<reference evidence="5" key="1">
    <citation type="submission" date="2020-12" db="EMBL/GenBank/DDBJ databases">
        <title>The genome sequence of Inhella sp. 1Y17.</title>
        <authorList>
            <person name="Liu Y."/>
        </authorList>
    </citation>
    <scope>NUCLEOTIDE SEQUENCE</scope>
    <source>
        <strain evidence="5">1Y17</strain>
    </source>
</reference>
<dbReference type="InterPro" id="IPR006179">
    <property type="entry name" value="5_nucleotidase/apyrase"/>
</dbReference>
<proteinExistence type="inferred from homology"/>
<keyword evidence="2" id="KW-0378">Hydrolase</keyword>
<dbReference type="RefSeq" id="WP_198109342.1">
    <property type="nucleotide sequence ID" value="NZ_JAEDAK010000001.1"/>
</dbReference>
<dbReference type="GO" id="GO:0016787">
    <property type="term" value="F:hydrolase activity"/>
    <property type="evidence" value="ECO:0007669"/>
    <property type="project" value="UniProtKB-KW"/>
</dbReference>
<name>A0A931J1D5_9BURK</name>
<dbReference type="InterPro" id="IPR004843">
    <property type="entry name" value="Calcineurin-like_PHP"/>
</dbReference>
<comment type="caution">
    <text evidence="5">The sequence shown here is derived from an EMBL/GenBank/DDBJ whole genome shotgun (WGS) entry which is preliminary data.</text>
</comment>
<dbReference type="AlphaFoldDB" id="A0A931J1D5"/>
<keyword evidence="6" id="KW-1185">Reference proteome</keyword>
<evidence type="ECO:0000259" key="3">
    <source>
        <dbReference type="Pfam" id="PF00149"/>
    </source>
</evidence>
<dbReference type="Proteomes" id="UP000613266">
    <property type="component" value="Unassembled WGS sequence"/>
</dbReference>
<dbReference type="GO" id="GO:0009166">
    <property type="term" value="P:nucleotide catabolic process"/>
    <property type="evidence" value="ECO:0007669"/>
    <property type="project" value="InterPro"/>
</dbReference>
<feature type="domain" description="Calcineurin-like phosphoesterase" evidence="3">
    <location>
        <begin position="29"/>
        <end position="267"/>
    </location>
</feature>
<dbReference type="InterPro" id="IPR029052">
    <property type="entry name" value="Metallo-depent_PP-like"/>
</dbReference>
<dbReference type="InterPro" id="IPR036907">
    <property type="entry name" value="5'-Nucleotdase_C_sf"/>
</dbReference>
<keyword evidence="2" id="KW-0547">Nucleotide-binding</keyword>
<evidence type="ECO:0000259" key="4">
    <source>
        <dbReference type="Pfam" id="PF02872"/>
    </source>
</evidence>
<evidence type="ECO:0000256" key="2">
    <source>
        <dbReference type="RuleBase" id="RU362119"/>
    </source>
</evidence>
<dbReference type="Gene3D" id="3.60.21.10">
    <property type="match status" value="1"/>
</dbReference>
<evidence type="ECO:0000256" key="1">
    <source>
        <dbReference type="ARBA" id="ARBA00022729"/>
    </source>
</evidence>
<dbReference type="SUPFAM" id="SSF56300">
    <property type="entry name" value="Metallo-dependent phosphatases"/>
    <property type="match status" value="1"/>
</dbReference>
<feature type="domain" description="5'-Nucleotidase C-terminal" evidence="4">
    <location>
        <begin position="378"/>
        <end position="559"/>
    </location>
</feature>
<dbReference type="SUPFAM" id="SSF55816">
    <property type="entry name" value="5'-nucleotidase (syn. UDP-sugar hydrolase), C-terminal domain"/>
    <property type="match status" value="1"/>
</dbReference>
<dbReference type="GO" id="GO:0030288">
    <property type="term" value="C:outer membrane-bounded periplasmic space"/>
    <property type="evidence" value="ECO:0007669"/>
    <property type="project" value="TreeGrafter"/>
</dbReference>
<dbReference type="PRINTS" id="PR01607">
    <property type="entry name" value="APYRASEFAMLY"/>
</dbReference>
<dbReference type="Pfam" id="PF00149">
    <property type="entry name" value="Metallophos"/>
    <property type="match status" value="1"/>
</dbReference>
<dbReference type="EMBL" id="JAEDAK010000001">
    <property type="protein sequence ID" value="MBH9575744.1"/>
    <property type="molecule type" value="Genomic_DNA"/>
</dbReference>
<dbReference type="GO" id="GO:0000166">
    <property type="term" value="F:nucleotide binding"/>
    <property type="evidence" value="ECO:0007669"/>
    <property type="project" value="UniProtKB-KW"/>
</dbReference>
<dbReference type="PANTHER" id="PTHR11575">
    <property type="entry name" value="5'-NUCLEOTIDASE-RELATED"/>
    <property type="match status" value="1"/>
</dbReference>
<protein>
    <submittedName>
        <fullName evidence="5">Bifunctional 2',3'-cyclic-nucleotide 2'-phosphodiesterase/3'-nucleotidase</fullName>
    </submittedName>
</protein>
<accession>A0A931J1D5</accession>
<evidence type="ECO:0000313" key="6">
    <source>
        <dbReference type="Proteomes" id="UP000613266"/>
    </source>
</evidence>
<comment type="similarity">
    <text evidence="2">Belongs to the 5'-nucleotidase family.</text>
</comment>
<evidence type="ECO:0000313" key="5">
    <source>
        <dbReference type="EMBL" id="MBH9575744.1"/>
    </source>
</evidence>
<dbReference type="InterPro" id="IPR008334">
    <property type="entry name" value="5'-Nucleotdase_C"/>
</dbReference>
<gene>
    <name evidence="5" type="ORF">I7X39_02390</name>
</gene>
<dbReference type="NCBIfam" id="NF006938">
    <property type="entry name" value="PRK09420.1"/>
    <property type="match status" value="1"/>
</dbReference>